<dbReference type="InterPro" id="IPR025516">
    <property type="entry name" value="DUF4404"/>
</dbReference>
<keyword evidence="2" id="KW-1185">Reference proteome</keyword>
<dbReference type="RefSeq" id="WP_184333916.1">
    <property type="nucleotide sequence ID" value="NZ_JACHHZ010000004.1"/>
</dbReference>
<dbReference type="Proteomes" id="UP000588068">
    <property type="component" value="Unassembled WGS sequence"/>
</dbReference>
<dbReference type="AlphaFoldDB" id="A0A841HMZ5"/>
<evidence type="ECO:0000313" key="1">
    <source>
        <dbReference type="EMBL" id="MBB6094497.1"/>
    </source>
</evidence>
<comment type="caution">
    <text evidence="1">The sequence shown here is derived from an EMBL/GenBank/DDBJ whole genome shotgun (WGS) entry which is preliminary data.</text>
</comment>
<dbReference type="Pfam" id="PF14357">
    <property type="entry name" value="DUF4404"/>
    <property type="match status" value="1"/>
</dbReference>
<protein>
    <submittedName>
        <fullName evidence="1">Phytoene/squalene synthetase</fullName>
    </submittedName>
</protein>
<sequence length="93" mass="10323">MEDHALNPDLRRQIEAMHTELRQVDSVDPQSRTLLIELLGDITRLLEKSGPGPAEDHNLAERLDELAVHFEAEHPSLGNALRRVVDALGKAGI</sequence>
<name>A0A841HMZ5_9GAMM</name>
<evidence type="ECO:0000313" key="2">
    <source>
        <dbReference type="Proteomes" id="UP000588068"/>
    </source>
</evidence>
<reference evidence="1 2" key="1">
    <citation type="submission" date="2020-08" db="EMBL/GenBank/DDBJ databases">
        <title>Genomic Encyclopedia of Type Strains, Phase IV (KMG-IV): sequencing the most valuable type-strain genomes for metagenomic binning, comparative biology and taxonomic classification.</title>
        <authorList>
            <person name="Goeker M."/>
        </authorList>
    </citation>
    <scope>NUCLEOTIDE SEQUENCE [LARGE SCALE GENOMIC DNA]</scope>
    <source>
        <strain evidence="1 2">DSM 26723</strain>
    </source>
</reference>
<accession>A0A841HMZ5</accession>
<gene>
    <name evidence="1" type="ORF">HNQ60_003384</name>
</gene>
<organism evidence="1 2">
    <name type="scientific">Povalibacter uvarum</name>
    <dbReference type="NCBI Taxonomy" id="732238"/>
    <lineage>
        <taxon>Bacteria</taxon>
        <taxon>Pseudomonadati</taxon>
        <taxon>Pseudomonadota</taxon>
        <taxon>Gammaproteobacteria</taxon>
        <taxon>Steroidobacterales</taxon>
        <taxon>Steroidobacteraceae</taxon>
        <taxon>Povalibacter</taxon>
    </lineage>
</organism>
<proteinExistence type="predicted"/>
<dbReference type="EMBL" id="JACHHZ010000004">
    <property type="protein sequence ID" value="MBB6094497.1"/>
    <property type="molecule type" value="Genomic_DNA"/>
</dbReference>